<dbReference type="EMBL" id="VTPC01000026">
    <property type="protein sequence ID" value="KAF2906072.1"/>
    <property type="molecule type" value="Genomic_DNA"/>
</dbReference>
<sequence>MVFPRVHFKAHMLRGALRGTIGLANPSGWMNFSQFVSVMEHFIRETFSIKENATLLIMDNHESHISLDVINLARENEVIIVTMPLHCSHCLQPFDVAVYGLLETHCNTSVDQWIKDYSGTPMSIYDISGCFGVAFERAMTPTNILASFRRTGIAPVNTTAEVELMSATAQSSSTNKKSKKLDENTDFISPKKFIGYPKAKSWKESPNKRKRVLSCILADTPQKADLERREEEKKSKKIKKPKLDVDLPFSFSEKSELEMSDH</sequence>
<keyword evidence="3" id="KW-1185">Reference proteome</keyword>
<reference evidence="2" key="1">
    <citation type="submission" date="2019-08" db="EMBL/GenBank/DDBJ databases">
        <title>The genome of the North American firefly Photinus pyralis.</title>
        <authorList>
            <consortium name="Photinus pyralis genome working group"/>
            <person name="Fallon T.R."/>
            <person name="Sander Lower S.E."/>
            <person name="Weng J.-K."/>
        </authorList>
    </citation>
    <scope>NUCLEOTIDE SEQUENCE</scope>
    <source>
        <strain evidence="2">TRF0915ILg1</strain>
        <tissue evidence="2">Whole body</tissue>
    </source>
</reference>
<gene>
    <name evidence="2" type="ORF">ILUMI_00099</name>
</gene>
<proteinExistence type="predicted"/>
<dbReference type="GO" id="GO:0003676">
    <property type="term" value="F:nucleic acid binding"/>
    <property type="evidence" value="ECO:0007669"/>
    <property type="project" value="InterPro"/>
</dbReference>
<dbReference type="InterPro" id="IPR004875">
    <property type="entry name" value="DDE_SF_endonuclease_dom"/>
</dbReference>
<name>A0A8K0GLK7_IGNLU</name>
<feature type="domain" description="DDE-1" evidence="1">
    <location>
        <begin position="25"/>
        <end position="113"/>
    </location>
</feature>
<organism evidence="2 3">
    <name type="scientific">Ignelater luminosus</name>
    <name type="common">Cucubano</name>
    <name type="synonym">Pyrophorus luminosus</name>
    <dbReference type="NCBI Taxonomy" id="2038154"/>
    <lineage>
        <taxon>Eukaryota</taxon>
        <taxon>Metazoa</taxon>
        <taxon>Ecdysozoa</taxon>
        <taxon>Arthropoda</taxon>
        <taxon>Hexapoda</taxon>
        <taxon>Insecta</taxon>
        <taxon>Pterygota</taxon>
        <taxon>Neoptera</taxon>
        <taxon>Endopterygota</taxon>
        <taxon>Coleoptera</taxon>
        <taxon>Polyphaga</taxon>
        <taxon>Elateriformia</taxon>
        <taxon>Elateroidea</taxon>
        <taxon>Elateridae</taxon>
        <taxon>Agrypninae</taxon>
        <taxon>Pyrophorini</taxon>
        <taxon>Ignelater</taxon>
    </lineage>
</organism>
<accession>A0A8K0GLK7</accession>
<protein>
    <recommendedName>
        <fullName evidence="1">DDE-1 domain-containing protein</fullName>
    </recommendedName>
</protein>
<dbReference type="AlphaFoldDB" id="A0A8K0GLK7"/>
<dbReference type="Pfam" id="PF03184">
    <property type="entry name" value="DDE_1"/>
    <property type="match status" value="1"/>
</dbReference>
<dbReference type="OrthoDB" id="8191755at2759"/>
<evidence type="ECO:0000313" key="2">
    <source>
        <dbReference type="EMBL" id="KAF2906072.1"/>
    </source>
</evidence>
<evidence type="ECO:0000313" key="3">
    <source>
        <dbReference type="Proteomes" id="UP000801492"/>
    </source>
</evidence>
<dbReference type="Proteomes" id="UP000801492">
    <property type="component" value="Unassembled WGS sequence"/>
</dbReference>
<evidence type="ECO:0000259" key="1">
    <source>
        <dbReference type="Pfam" id="PF03184"/>
    </source>
</evidence>
<comment type="caution">
    <text evidence="2">The sequence shown here is derived from an EMBL/GenBank/DDBJ whole genome shotgun (WGS) entry which is preliminary data.</text>
</comment>